<evidence type="ECO:0000313" key="3">
    <source>
        <dbReference type="EMBL" id="AQS40800.1"/>
    </source>
</evidence>
<organism evidence="3 4">
    <name type="scientific">Candidatus Tokpelaia hoelldobleri</name>
    <dbReference type="NCBI Taxonomy" id="1902579"/>
    <lineage>
        <taxon>Bacteria</taxon>
        <taxon>Pseudomonadati</taxon>
        <taxon>Pseudomonadota</taxon>
        <taxon>Alphaproteobacteria</taxon>
        <taxon>Hyphomicrobiales</taxon>
        <taxon>Candidatus Tokpelaia</taxon>
    </lineage>
</organism>
<sequence length="300" mass="33982">MSEAMTEMTQAEQAYFTTRGESGQPEEDNYEAAGMVPEQEMVQVDMPDKLQGSRMVPHGALHAEREEHKKTRAALQQLRAEAAQMQENFQALMAANAEQAMVAADGMPPDPEQDFVGFIRWQVDELNRLKMQMEEDRQRQEWQERAVEMENRLWQEWGQSVAVTRNEQADIDGAIQFLAEARDRQLGVLGQVDRRFQDKAVREGQMQAELREIVVASLQQGQNPARTIYEIARAYGYDGGEGQRIAQLQSAQAAARTLTAMQGREAGDPMLLETVANLSETDFAKWYENNKGSFRKMFGG</sequence>
<dbReference type="AlphaFoldDB" id="A0A1U9JSG2"/>
<feature type="coiled-coil region" evidence="1">
    <location>
        <begin position="123"/>
        <end position="152"/>
    </location>
</feature>
<evidence type="ECO:0000313" key="4">
    <source>
        <dbReference type="Proteomes" id="UP000188912"/>
    </source>
</evidence>
<feature type="compositionally biased region" description="Polar residues" evidence="2">
    <location>
        <begin position="7"/>
        <end position="21"/>
    </location>
</feature>
<dbReference type="STRING" id="1902579.BHV28_00740"/>
<keyword evidence="4" id="KW-1185">Reference proteome</keyword>
<feature type="region of interest" description="Disordered" evidence="2">
    <location>
        <begin position="1"/>
        <end position="28"/>
    </location>
</feature>
<reference evidence="3 4" key="1">
    <citation type="journal article" date="2010" name="Science">
        <title>Genomic comparison of the ants Camponotus floridanus and Harpegnathos saltator.</title>
        <authorList>
            <person name="Bonasio R."/>
            <person name="Zhang G."/>
            <person name="Ye C."/>
            <person name="Mutti N.S."/>
            <person name="Fang X."/>
            <person name="Qin N."/>
            <person name="Donahue G."/>
            <person name="Yang P."/>
            <person name="Li Q."/>
            <person name="Li C."/>
            <person name="Zhang P."/>
            <person name="Huang Z."/>
            <person name="Berger S.L."/>
            <person name="Reinberg D."/>
            <person name="Wang J."/>
            <person name="Liebig J."/>
        </authorList>
    </citation>
    <scope>NUCLEOTIDE SEQUENCE [LARGE SCALE GENOMIC DNA]</scope>
    <source>
        <strain evidence="3 4">Hsal</strain>
    </source>
</reference>
<accession>A0A1U9JSG2</accession>
<feature type="coiled-coil region" evidence="1">
    <location>
        <begin position="61"/>
        <end position="95"/>
    </location>
</feature>
<name>A0A1U9JSG2_9HYPH</name>
<keyword evidence="1" id="KW-0175">Coiled coil</keyword>
<proteinExistence type="predicted"/>
<evidence type="ECO:0000256" key="1">
    <source>
        <dbReference type="SAM" id="Coils"/>
    </source>
</evidence>
<dbReference type="EMBL" id="CP017315">
    <property type="protein sequence ID" value="AQS40800.1"/>
    <property type="molecule type" value="Genomic_DNA"/>
</dbReference>
<protein>
    <submittedName>
        <fullName evidence="3">Uncharacterized protein</fullName>
    </submittedName>
</protein>
<dbReference type="Proteomes" id="UP000188912">
    <property type="component" value="Chromosome"/>
</dbReference>
<dbReference type="KEGG" id="thd:BHV28_00740"/>
<reference evidence="3 4" key="2">
    <citation type="journal article" date="2016" name="Sci. Rep.">
        <title>The genome of Rhizobiales bacteria in predatory ants reveals urease gene functions but no genes for nitrogen fixation.</title>
        <authorList>
            <person name="Neuvonen M.M."/>
            <person name="Tamarit D."/>
            <person name="Naslund K."/>
            <person name="Liebig J."/>
            <person name="Feldhaar H."/>
            <person name="Moran N.A."/>
            <person name="Guy L."/>
            <person name="Andersson S.G."/>
        </authorList>
    </citation>
    <scope>NUCLEOTIDE SEQUENCE [LARGE SCALE GENOMIC DNA]</scope>
    <source>
        <strain evidence="3 4">Hsal</strain>
    </source>
</reference>
<gene>
    <name evidence="3" type="ORF">BHV28_00740</name>
</gene>
<evidence type="ECO:0000256" key="2">
    <source>
        <dbReference type="SAM" id="MobiDB-lite"/>
    </source>
</evidence>